<gene>
    <name evidence="2" type="ORF">BU16DRAFT_557275</name>
</gene>
<dbReference type="PANTHER" id="PTHR47843:SF2">
    <property type="entry name" value="BTB DOMAIN-CONTAINING PROTEIN"/>
    <property type="match status" value="1"/>
</dbReference>
<sequence>MDVHFPFNESGGLPEDFNKLLTGPTIKVVVGRSGEDDATWGIPRKLLCNHSKFFQKATDPSHGFKEALEGMVLLPEEDPEVFAHFVSFIYTGGYYIDDDAIAISMNNYDAPNAHAAIWMLADKLFSPRLQYQAMKKLYENYIPTNQGSIWYLLPHAVSFVFRNVPESSKLRLFMEDTVVQYWDNRDVVDMNWRDEWIKLCLDNPDFNKKLLLRLSYPAVQDGQYLKPMKHYFVGF</sequence>
<dbReference type="Pfam" id="PF00651">
    <property type="entry name" value="BTB"/>
    <property type="match status" value="1"/>
</dbReference>
<dbReference type="Proteomes" id="UP000799750">
    <property type="component" value="Unassembled WGS sequence"/>
</dbReference>
<dbReference type="EMBL" id="MU004183">
    <property type="protein sequence ID" value="KAF2500826.1"/>
    <property type="molecule type" value="Genomic_DNA"/>
</dbReference>
<feature type="domain" description="BTB" evidence="1">
    <location>
        <begin position="24"/>
        <end position="98"/>
    </location>
</feature>
<keyword evidence="3" id="KW-1185">Reference proteome</keyword>
<name>A0A6A6R8M4_9PEZI</name>
<organism evidence="2 3">
    <name type="scientific">Lophium mytilinum</name>
    <dbReference type="NCBI Taxonomy" id="390894"/>
    <lineage>
        <taxon>Eukaryota</taxon>
        <taxon>Fungi</taxon>
        <taxon>Dikarya</taxon>
        <taxon>Ascomycota</taxon>
        <taxon>Pezizomycotina</taxon>
        <taxon>Dothideomycetes</taxon>
        <taxon>Pleosporomycetidae</taxon>
        <taxon>Mytilinidiales</taxon>
        <taxon>Mytilinidiaceae</taxon>
        <taxon>Lophium</taxon>
    </lineage>
</organism>
<dbReference type="Gene3D" id="3.30.710.10">
    <property type="entry name" value="Potassium Channel Kv1.1, Chain A"/>
    <property type="match status" value="1"/>
</dbReference>
<dbReference type="InterPro" id="IPR011333">
    <property type="entry name" value="SKP1/BTB/POZ_sf"/>
</dbReference>
<proteinExistence type="predicted"/>
<dbReference type="PANTHER" id="PTHR47843">
    <property type="entry name" value="BTB DOMAIN-CONTAINING PROTEIN-RELATED"/>
    <property type="match status" value="1"/>
</dbReference>
<evidence type="ECO:0000259" key="1">
    <source>
        <dbReference type="PROSITE" id="PS50097"/>
    </source>
</evidence>
<accession>A0A6A6R8M4</accession>
<evidence type="ECO:0000313" key="2">
    <source>
        <dbReference type="EMBL" id="KAF2500826.1"/>
    </source>
</evidence>
<dbReference type="CDD" id="cd18186">
    <property type="entry name" value="BTB_POZ_ZBTB_KLHL-like"/>
    <property type="match status" value="1"/>
</dbReference>
<protein>
    <recommendedName>
        <fullName evidence="1">BTB domain-containing protein</fullName>
    </recommendedName>
</protein>
<reference evidence="2" key="1">
    <citation type="journal article" date="2020" name="Stud. Mycol.">
        <title>101 Dothideomycetes genomes: a test case for predicting lifestyles and emergence of pathogens.</title>
        <authorList>
            <person name="Haridas S."/>
            <person name="Albert R."/>
            <person name="Binder M."/>
            <person name="Bloem J."/>
            <person name="Labutti K."/>
            <person name="Salamov A."/>
            <person name="Andreopoulos B."/>
            <person name="Baker S."/>
            <person name="Barry K."/>
            <person name="Bills G."/>
            <person name="Bluhm B."/>
            <person name="Cannon C."/>
            <person name="Castanera R."/>
            <person name="Culley D."/>
            <person name="Daum C."/>
            <person name="Ezra D."/>
            <person name="Gonzalez J."/>
            <person name="Henrissat B."/>
            <person name="Kuo A."/>
            <person name="Liang C."/>
            <person name="Lipzen A."/>
            <person name="Lutzoni F."/>
            <person name="Magnuson J."/>
            <person name="Mondo S."/>
            <person name="Nolan M."/>
            <person name="Ohm R."/>
            <person name="Pangilinan J."/>
            <person name="Park H.-J."/>
            <person name="Ramirez L."/>
            <person name="Alfaro M."/>
            <person name="Sun H."/>
            <person name="Tritt A."/>
            <person name="Yoshinaga Y."/>
            <person name="Zwiers L.-H."/>
            <person name="Turgeon B."/>
            <person name="Goodwin S."/>
            <person name="Spatafora J."/>
            <person name="Crous P."/>
            <person name="Grigoriev I."/>
        </authorList>
    </citation>
    <scope>NUCLEOTIDE SEQUENCE</scope>
    <source>
        <strain evidence="2">CBS 269.34</strain>
    </source>
</reference>
<dbReference type="InterPro" id="IPR000210">
    <property type="entry name" value="BTB/POZ_dom"/>
</dbReference>
<evidence type="ECO:0000313" key="3">
    <source>
        <dbReference type="Proteomes" id="UP000799750"/>
    </source>
</evidence>
<dbReference type="AlphaFoldDB" id="A0A6A6R8M4"/>
<dbReference type="SUPFAM" id="SSF54695">
    <property type="entry name" value="POZ domain"/>
    <property type="match status" value="1"/>
</dbReference>
<dbReference type="OrthoDB" id="1022638at2759"/>
<dbReference type="PROSITE" id="PS50097">
    <property type="entry name" value="BTB"/>
    <property type="match status" value="1"/>
</dbReference>